<reference evidence="2 3" key="1">
    <citation type="journal article" date="2014" name="PLoS Genet.">
        <title>Analysis of the Phlebiopsis gigantea genome, transcriptome and secretome provides insight into its pioneer colonization strategies of wood.</title>
        <authorList>
            <person name="Hori C."/>
            <person name="Ishida T."/>
            <person name="Igarashi K."/>
            <person name="Samejima M."/>
            <person name="Suzuki H."/>
            <person name="Master E."/>
            <person name="Ferreira P."/>
            <person name="Ruiz-Duenas F.J."/>
            <person name="Held B."/>
            <person name="Canessa P."/>
            <person name="Larrondo L.F."/>
            <person name="Schmoll M."/>
            <person name="Druzhinina I.S."/>
            <person name="Kubicek C.P."/>
            <person name="Gaskell J.A."/>
            <person name="Kersten P."/>
            <person name="St John F."/>
            <person name="Glasner J."/>
            <person name="Sabat G."/>
            <person name="Splinter BonDurant S."/>
            <person name="Syed K."/>
            <person name="Yadav J."/>
            <person name="Mgbeahuruike A.C."/>
            <person name="Kovalchuk A."/>
            <person name="Asiegbu F.O."/>
            <person name="Lackner G."/>
            <person name="Hoffmeister D."/>
            <person name="Rencoret J."/>
            <person name="Gutierrez A."/>
            <person name="Sun H."/>
            <person name="Lindquist E."/>
            <person name="Barry K."/>
            <person name="Riley R."/>
            <person name="Grigoriev I.V."/>
            <person name="Henrissat B."/>
            <person name="Kues U."/>
            <person name="Berka R.M."/>
            <person name="Martinez A.T."/>
            <person name="Covert S.F."/>
            <person name="Blanchette R.A."/>
            <person name="Cullen D."/>
        </authorList>
    </citation>
    <scope>NUCLEOTIDE SEQUENCE [LARGE SCALE GENOMIC DNA]</scope>
    <source>
        <strain evidence="2 3">11061_1 CR5-6</strain>
    </source>
</reference>
<evidence type="ECO:0000313" key="2">
    <source>
        <dbReference type="EMBL" id="KIP06605.1"/>
    </source>
</evidence>
<dbReference type="EMBL" id="KN840514">
    <property type="protein sequence ID" value="KIP06605.1"/>
    <property type="molecule type" value="Genomic_DNA"/>
</dbReference>
<keyword evidence="3" id="KW-1185">Reference proteome</keyword>
<proteinExistence type="predicted"/>
<protein>
    <recommendedName>
        <fullName evidence="4">Caprin-1 dimerization domain-containing protein</fullName>
    </recommendedName>
</protein>
<dbReference type="Proteomes" id="UP000053257">
    <property type="component" value="Unassembled WGS sequence"/>
</dbReference>
<dbReference type="STRING" id="745531.A0A0C3S9Y9"/>
<feature type="region of interest" description="Disordered" evidence="1">
    <location>
        <begin position="399"/>
        <end position="573"/>
    </location>
</feature>
<feature type="compositionally biased region" description="Basic and acidic residues" evidence="1">
    <location>
        <begin position="462"/>
        <end position="549"/>
    </location>
</feature>
<evidence type="ECO:0008006" key="4">
    <source>
        <dbReference type="Google" id="ProtNLM"/>
    </source>
</evidence>
<accession>A0A0C3S9Y9</accession>
<evidence type="ECO:0000256" key="1">
    <source>
        <dbReference type="SAM" id="MobiDB-lite"/>
    </source>
</evidence>
<feature type="compositionally biased region" description="Low complexity" evidence="1">
    <location>
        <begin position="561"/>
        <end position="573"/>
    </location>
</feature>
<dbReference type="AlphaFoldDB" id="A0A0C3S9Y9"/>
<name>A0A0C3S9Y9_PHLG1</name>
<sequence>MSASSQTPTIRIVPGAPPPAPASKSAKKKRKAGANKASDQVDEHVVVPDAHTAALIDHAPSEGDVREGSVVPELVARTDSAAPVSPGGAGEPKVSPLVDMLQKRLKATGKKITRIQSYSTTPLEKLNEDQLRSLKTLPVLEGIHKELEEVKKAVEVHEAEVSQDIARIKLEAARDEEQRVQDSLASAANIHLRKTADLLSFITLHSALSTGNPAAAALALGDRETSAVFSAVETLLGADAERKDEVANGFLSGEGTFQDIPYSRFSDITYQFLNPSPPTPPTVEPALVEFLTGEAPEETLDIPVGGLPLSAAPAASSFQFVQDDELEVEEEEEEEPVEIEVTETVTEVAVNGHIVIQDTVTITTTTEAAAETPSAETGLNWADEHDGDLPSIASLHDKFGSSATGTPAVAHESLPETQTLPNGEAPVEEDSFHSTPRGRGRGRGGFRGDRERSGYRGFRGGRGGDRGGRGFRGGEHGGFRGGERGPSRGGERGSFRGGEHGSFRGGEHGSIRGGERGGFRGGERGGYRRGSGEHWRGGDGHERQEGEHRGRGRGRGGRGRGQPQEARGGVSPA</sequence>
<dbReference type="OrthoDB" id="2409325at2759"/>
<feature type="region of interest" description="Disordered" evidence="1">
    <location>
        <begin position="1"/>
        <end position="45"/>
    </location>
</feature>
<organism evidence="2 3">
    <name type="scientific">Phlebiopsis gigantea (strain 11061_1 CR5-6)</name>
    <name type="common">White-rot fungus</name>
    <name type="synonym">Peniophora gigantea</name>
    <dbReference type="NCBI Taxonomy" id="745531"/>
    <lineage>
        <taxon>Eukaryota</taxon>
        <taxon>Fungi</taxon>
        <taxon>Dikarya</taxon>
        <taxon>Basidiomycota</taxon>
        <taxon>Agaricomycotina</taxon>
        <taxon>Agaricomycetes</taxon>
        <taxon>Polyporales</taxon>
        <taxon>Phanerochaetaceae</taxon>
        <taxon>Phlebiopsis</taxon>
    </lineage>
</organism>
<gene>
    <name evidence="2" type="ORF">PHLGIDRAFT_451136</name>
</gene>
<evidence type="ECO:0000313" key="3">
    <source>
        <dbReference type="Proteomes" id="UP000053257"/>
    </source>
</evidence>
<dbReference type="HOGENOM" id="CLU_037443_0_0_1"/>